<dbReference type="RefSeq" id="WP_377983922.1">
    <property type="nucleotide sequence ID" value="NZ_JBBKXZ010000004.1"/>
</dbReference>
<dbReference type="EMBL" id="JBBKXZ010000004">
    <property type="protein sequence ID" value="MFD3395046.1"/>
    <property type="molecule type" value="Genomic_DNA"/>
</dbReference>
<dbReference type="Pfam" id="PF13585">
    <property type="entry name" value="CHU_C"/>
    <property type="match status" value="1"/>
</dbReference>
<evidence type="ECO:0000256" key="1">
    <source>
        <dbReference type="SAM" id="SignalP"/>
    </source>
</evidence>
<dbReference type="Gene3D" id="2.60.40.10">
    <property type="entry name" value="Immunoglobulins"/>
    <property type="match status" value="2"/>
</dbReference>
<name>A0ABW6DDS3_9BACT</name>
<dbReference type="InterPro" id="IPR026341">
    <property type="entry name" value="T9SS_type_B"/>
</dbReference>
<gene>
    <name evidence="2" type="ORF">U0R10_10485</name>
</gene>
<evidence type="ECO:0000313" key="3">
    <source>
        <dbReference type="Proteomes" id="UP001598138"/>
    </source>
</evidence>
<feature type="chain" id="PRO_5045262203" evidence="1">
    <location>
        <begin position="20"/>
        <end position="924"/>
    </location>
</feature>
<protein>
    <submittedName>
        <fullName evidence="2">Gliding motility-associated C-terminal domain-containing protein</fullName>
    </submittedName>
</protein>
<feature type="signal peptide" evidence="1">
    <location>
        <begin position="1"/>
        <end position="19"/>
    </location>
</feature>
<dbReference type="InterPro" id="IPR036116">
    <property type="entry name" value="FN3_sf"/>
</dbReference>
<proteinExistence type="predicted"/>
<accession>A0ABW6DDS3</accession>
<dbReference type="SUPFAM" id="SSF49265">
    <property type="entry name" value="Fibronectin type III"/>
    <property type="match status" value="1"/>
</dbReference>
<dbReference type="InterPro" id="IPR013783">
    <property type="entry name" value="Ig-like_fold"/>
</dbReference>
<dbReference type="Proteomes" id="UP001598138">
    <property type="component" value="Unassembled WGS sequence"/>
</dbReference>
<organism evidence="2 3">
    <name type="scientific">Aquirufa avitistagni</name>
    <dbReference type="NCBI Taxonomy" id="3104728"/>
    <lineage>
        <taxon>Bacteria</taxon>
        <taxon>Pseudomonadati</taxon>
        <taxon>Bacteroidota</taxon>
        <taxon>Cytophagia</taxon>
        <taxon>Cytophagales</taxon>
        <taxon>Flectobacillaceae</taxon>
        <taxon>Aquirufa</taxon>
    </lineage>
</organism>
<keyword evidence="3" id="KW-1185">Reference proteome</keyword>
<reference evidence="2 3" key="1">
    <citation type="submission" date="2024-03" db="EMBL/GenBank/DDBJ databases">
        <title>Aquirufa genome sequencing.</title>
        <authorList>
            <person name="Pitt A."/>
            <person name="Hahn M.W."/>
        </authorList>
    </citation>
    <scope>NUCLEOTIDE SEQUENCE [LARGE SCALE GENOMIC DNA]</scope>
    <source>
        <strain evidence="2 3">OSTEICH-129V</strain>
    </source>
</reference>
<evidence type="ECO:0000313" key="2">
    <source>
        <dbReference type="EMBL" id="MFD3395046.1"/>
    </source>
</evidence>
<dbReference type="NCBIfam" id="TIGR04131">
    <property type="entry name" value="Bac_Flav_CTERM"/>
    <property type="match status" value="1"/>
</dbReference>
<sequence length="924" mass="101832">MRKYIFFLFLLLFSGSRLMATHLKGGEITVKRISDKSLTYEFTLTTYTENNAANDQQEEVNFCFGDGSGIFKAKRCCGTPINLGNGTLKNIYKIEYTYPAPSLVYRVSAAIPNRNDGVRNMTRSVDVAFYVETSFSINSGLGLNSTPLLLNPAVDLTAIVGQKFIHNANAVDAEGDSLAYRLSVSKTGESETCNSVSRGVTTPNFRQPNEVSSIKSTFDIDALTGDLVWDTPQELGLYNCAFIVEEWRNGVKISETVRDMQIEVKDADNRAPKLTVPADVCVLAGTNIVQTITAEDIASKTGRIDPLTIFSSGNVYANVDPIYAVLQPFASFNSIPRQTSPARASFSWQTACQHIRKESYDVLFKVEDNPPTAIGNSIKLVDSKIWKIRVLAPVVQGLKVVTGTSSATLSWTAYTCLLPNTSLIIYRKSGPCVTVVNKSCGTGMTLPGFVEIGRLKATETSFEDKSLQKNTNYTYVIVVAFTNSKGLEDFSPMSTGVCALIATAAPVMTQVSVVKTSKTVGEIRVQWSRPINLDTLLFPGPYQYQLKRAESISAVEFKAIGTPMTDTLFVDKGLNTLERGYRYQVDVYFVKNQKLELLDSPSPASSVRLQGVTAGKTIKLAWEANVPWNNSFQVHRIYRARPNGQFNQINEISVADPSTFQYIDLGVDFVTTDGKFDVVISPDSTYSYFVETVGEYARPVWAKGLVNASQVVSIKSVIQLNPCPPVLKIGSNPCDAPGGDCLPTTFTNTLTWTPTVTNLCDPQIETYRVYFSKTPDGRYGLVGEKKDLTFLHSQTTSFVGCYYVTAVNFDGKESAKSNTVCQDNCPAFDLPNLFSPNGDNKNDVFLPMRCPRFVDLVTCTIVDRLGQVVYKYNGPLLGFGWNGKGLNGRDVPPGSYFYTCDVQFEVVDESKKKKSLKGWVELIR</sequence>
<keyword evidence="1" id="KW-0732">Signal</keyword>
<comment type="caution">
    <text evidence="2">The sequence shown here is derived from an EMBL/GenBank/DDBJ whole genome shotgun (WGS) entry which is preliminary data.</text>
</comment>